<dbReference type="CDD" id="cd18577">
    <property type="entry name" value="ABC_6TM_Pgp_ABCB1_D1_like"/>
    <property type="match status" value="1"/>
</dbReference>
<keyword evidence="6" id="KW-0547">Nucleotide-binding</keyword>
<dbReference type="EMBL" id="MCGN01000009">
    <property type="protein sequence ID" value="ORY93025.1"/>
    <property type="molecule type" value="Genomic_DNA"/>
</dbReference>
<dbReference type="PANTHER" id="PTHR43394">
    <property type="entry name" value="ATP-DEPENDENT PERMEASE MDL1, MITOCHONDRIAL"/>
    <property type="match status" value="1"/>
</dbReference>
<feature type="transmembrane region" description="Helical" evidence="13">
    <location>
        <begin position="799"/>
        <end position="818"/>
    </location>
</feature>
<dbReference type="GO" id="GO:0005886">
    <property type="term" value="C:plasma membrane"/>
    <property type="evidence" value="ECO:0007669"/>
    <property type="project" value="UniProtKB-SubCell"/>
</dbReference>
<dbReference type="Gene3D" id="1.20.1560.10">
    <property type="entry name" value="ABC transporter type 1, transmembrane domain"/>
    <property type="match status" value="1"/>
</dbReference>
<keyword evidence="16" id="KW-0378">Hydrolase</keyword>
<feature type="transmembrane region" description="Helical" evidence="13">
    <location>
        <begin position="214"/>
        <end position="232"/>
    </location>
</feature>
<feature type="transmembrane region" description="Helical" evidence="13">
    <location>
        <begin position="352"/>
        <end position="372"/>
    </location>
</feature>
<keyword evidence="3" id="KW-0813">Transport</keyword>
<sequence length="1327" mass="147035">MSDKHSNHSQSSSDSGKDGTNQLIDREIEQIKLQEQEKTQPLTEKQHADLETKEEEATEDDTKKTDKDKKKKEPSVPVYKLFRFATPLDFLLIAIASIFSMGVGVLQPVTVIIFSRFLGNLSSVLTDMDSIVDATHPMILILVYLGTAGFVAGYIGHAIWVASGERQASRIRQMYVHAILRQDMAWFDKAEEGSLTTRLASESQIIQEGISEKFGNALQMIAQAISGIVIAFAQGWRIALVILATMPVLIAVGASMGLFYQKFQQAALDSYADAGAIAEQVLGGIRTIASFSLQSRFARLYDKELDVACTKGQRRGLMLGVQLAAFMSVFFFTYGLAFWFGNKMIYEGHMDGTNVLIAFFSMMVGAFSFVSLPPNLTAVASACAAAYRIFPVIDRVPDIDPDMTSGIKDQVLRGEIEFKHVDFAYPTRQDVPILQDFNLHIRAGQTVALVGASGSGKSTCIQLLQRFYDPTQGAVYLDGHSIKDYNLTWYRRQIGVVSQEPVLFNMSIKKNLLMGATRKVTDEEMVEACTRANIHEFISGLPQGYDTLLGGQGGTLSGGQKQRISIARAIIRSPSILLLDEATSALDTQSERLVQQALEAASADRTTIVIAHRLSTIRNADLILVMDKGQVLEHGTHNELLSRPDSVYSQLVQKQTIAVKQVQGDLSESQAVLIDDDSTKKRTDDEQILQEEKHQAQATHEPLIKVDSNLSSIDGFEYERRRKKEKKKRETSNQSTPKLFIRVASQMRPEWPLLLTGLVGTAMTGAIFPVLALVLAWAITDLFIDRPSSMPGPLQGSNFYAFLFVVVGIGALVGFLLHTPSFEIAGERYTRRLRSRLFRALMKMEVAFFDHEDHSVGALTSMLAVDAKNVNEMVTKVWGEVANTIFCGIIGLTIAFVYNWLLTFITLTTAPFMMLAVYHETRVEAGFEDDTKRVTIETGEIAGEAIKEIRTVAGLTQQVYFEDRYAKAMERPHRLAIRKALLGSIGYAMMQAIMQYTYAVSYYAGVHLIQQNRLTFQELMVVMMAVMMTAQGLGRSTSFISSIVKARNSAISAFALLDRKPLVDMDMEGYEPASVKGDVDYQDIAFHYPTRPDIPIFSGDFNLKTDRPGQTIALVGPSGCGKSTTIGLLQRWYNPISGQILLDEHAVDKYAVPNLRSHMALVGQEPVLFDLSVGENIRFGALQEVTQEQVENAAKQANMHRFIESLPEGYETRVGDKGSQLSGGQKQRIAIARALIRNPRVLLLDEATSALDSESEKLVQAAIDNVLKEGGRTTLTIAHRLSTIQHADVICVIQDGQIVERGTHWELLEKNGSYKKLVHQQALNVTQ</sequence>
<feature type="domain" description="ABC transmembrane type-1" evidence="15">
    <location>
        <begin position="755"/>
        <end position="1045"/>
    </location>
</feature>
<dbReference type="PROSITE" id="PS00211">
    <property type="entry name" value="ABC_TRANSPORTER_1"/>
    <property type="match status" value="2"/>
</dbReference>
<feature type="transmembrane region" description="Helical" evidence="13">
    <location>
        <begin position="90"/>
        <end position="118"/>
    </location>
</feature>
<dbReference type="FunFam" id="3.40.50.300:FF:000205">
    <property type="entry name" value="ABC transporter B family member 4"/>
    <property type="match status" value="1"/>
</dbReference>
<feature type="domain" description="ABC transporter" evidence="14">
    <location>
        <begin position="416"/>
        <end position="653"/>
    </location>
</feature>
<evidence type="ECO:0000256" key="3">
    <source>
        <dbReference type="ARBA" id="ARBA00022448"/>
    </source>
</evidence>
<dbReference type="InterPro" id="IPR003593">
    <property type="entry name" value="AAA+_ATPase"/>
</dbReference>
<dbReference type="Proteomes" id="UP000242180">
    <property type="component" value="Unassembled WGS sequence"/>
</dbReference>
<feature type="region of interest" description="Disordered" evidence="12">
    <location>
        <begin position="1"/>
        <end position="70"/>
    </location>
</feature>
<keyword evidence="17" id="KW-1185">Reference proteome</keyword>
<keyword evidence="7" id="KW-0067">ATP-binding</keyword>
<proteinExistence type="inferred from homology"/>
<dbReference type="GO" id="GO:0015421">
    <property type="term" value="F:ABC-type oligopeptide transporter activity"/>
    <property type="evidence" value="ECO:0007669"/>
    <property type="project" value="TreeGrafter"/>
</dbReference>
<feature type="compositionally biased region" description="Basic and acidic residues" evidence="12">
    <location>
        <begin position="24"/>
        <end position="51"/>
    </location>
</feature>
<dbReference type="FunFam" id="3.40.50.300:FF:000066">
    <property type="entry name" value="ABC transporter B family member 1"/>
    <property type="match status" value="1"/>
</dbReference>
<dbReference type="OrthoDB" id="6500128at2759"/>
<dbReference type="SUPFAM" id="SSF52540">
    <property type="entry name" value="P-loop containing nucleoside triphosphate hydrolases"/>
    <property type="match status" value="2"/>
</dbReference>
<dbReference type="FunCoup" id="A0A1X2H3P5">
    <property type="interactions" value="19"/>
</dbReference>
<dbReference type="STRING" id="13706.A0A1X2H3P5"/>
<keyword evidence="10" id="KW-0325">Glycoprotein</keyword>
<dbReference type="InterPro" id="IPR027417">
    <property type="entry name" value="P-loop_NTPase"/>
</dbReference>
<keyword evidence="4 13" id="KW-0812">Transmembrane</keyword>
<keyword evidence="9 13" id="KW-0472">Membrane</keyword>
<evidence type="ECO:0000313" key="17">
    <source>
        <dbReference type="Proteomes" id="UP000242180"/>
    </source>
</evidence>
<feature type="transmembrane region" description="Helical" evidence="13">
    <location>
        <begin position="317"/>
        <end position="340"/>
    </location>
</feature>
<accession>A0A1X2H3P5</accession>
<dbReference type="PANTHER" id="PTHR43394:SF1">
    <property type="entry name" value="ATP-BINDING CASSETTE SUB-FAMILY B MEMBER 10, MITOCHONDRIAL"/>
    <property type="match status" value="1"/>
</dbReference>
<evidence type="ECO:0000256" key="11">
    <source>
        <dbReference type="ARBA" id="ARBA00062948"/>
    </source>
</evidence>
<keyword evidence="8 13" id="KW-1133">Transmembrane helix</keyword>
<evidence type="ECO:0000256" key="6">
    <source>
        <dbReference type="ARBA" id="ARBA00022741"/>
    </source>
</evidence>
<evidence type="ECO:0000256" key="10">
    <source>
        <dbReference type="ARBA" id="ARBA00023180"/>
    </source>
</evidence>
<dbReference type="PROSITE" id="PS50893">
    <property type="entry name" value="ABC_TRANSPORTER_2"/>
    <property type="match status" value="2"/>
</dbReference>
<dbReference type="InterPro" id="IPR039421">
    <property type="entry name" value="Type_1_exporter"/>
</dbReference>
<dbReference type="InterPro" id="IPR036640">
    <property type="entry name" value="ABC1_TM_sf"/>
</dbReference>
<evidence type="ECO:0000256" key="13">
    <source>
        <dbReference type="SAM" id="Phobius"/>
    </source>
</evidence>
<dbReference type="InterPro" id="IPR011527">
    <property type="entry name" value="ABC1_TM_dom"/>
</dbReference>
<dbReference type="GO" id="GO:0005743">
    <property type="term" value="C:mitochondrial inner membrane"/>
    <property type="evidence" value="ECO:0007669"/>
    <property type="project" value="TreeGrafter"/>
</dbReference>
<organism evidence="16 17">
    <name type="scientific">Syncephalastrum racemosum</name>
    <name type="common">Filamentous fungus</name>
    <dbReference type="NCBI Taxonomy" id="13706"/>
    <lineage>
        <taxon>Eukaryota</taxon>
        <taxon>Fungi</taxon>
        <taxon>Fungi incertae sedis</taxon>
        <taxon>Mucoromycota</taxon>
        <taxon>Mucoromycotina</taxon>
        <taxon>Mucoromycetes</taxon>
        <taxon>Mucorales</taxon>
        <taxon>Syncephalastraceae</taxon>
        <taxon>Syncephalastrum</taxon>
    </lineage>
</organism>
<dbReference type="GO" id="GO:0016887">
    <property type="term" value="F:ATP hydrolysis activity"/>
    <property type="evidence" value="ECO:0007669"/>
    <property type="project" value="InterPro"/>
</dbReference>
<comment type="subcellular location">
    <subcellularLocation>
        <location evidence="1">Cell membrane</location>
        <topology evidence="1">Multi-pass membrane protein</topology>
    </subcellularLocation>
</comment>
<comment type="caution">
    <text evidence="16">The sequence shown here is derived from an EMBL/GenBank/DDBJ whole genome shotgun (WGS) entry which is preliminary data.</text>
</comment>
<comment type="subunit">
    <text evidence="11">Interacts with 1-naphthylphthalamic acid (NPA).</text>
</comment>
<evidence type="ECO:0000256" key="5">
    <source>
        <dbReference type="ARBA" id="ARBA00022737"/>
    </source>
</evidence>
<evidence type="ECO:0000256" key="8">
    <source>
        <dbReference type="ARBA" id="ARBA00022989"/>
    </source>
</evidence>
<feature type="compositionally biased region" description="Basic and acidic residues" evidence="12">
    <location>
        <begin position="60"/>
        <end position="70"/>
    </location>
</feature>
<dbReference type="CDD" id="cd03249">
    <property type="entry name" value="ABC_MTABC3_MDL1_MDL2"/>
    <property type="match status" value="2"/>
</dbReference>
<dbReference type="GO" id="GO:0090374">
    <property type="term" value="P:oligopeptide export from mitochondrion"/>
    <property type="evidence" value="ECO:0007669"/>
    <property type="project" value="TreeGrafter"/>
</dbReference>
<feature type="transmembrane region" description="Helical" evidence="13">
    <location>
        <begin position="138"/>
        <end position="162"/>
    </location>
</feature>
<comment type="similarity">
    <text evidence="2">Belongs to the ABC transporter superfamily. ABCB family. Multidrug resistance exporter (TC 3.A.1.201) subfamily.</text>
</comment>
<evidence type="ECO:0000259" key="15">
    <source>
        <dbReference type="PROSITE" id="PS50929"/>
    </source>
</evidence>
<evidence type="ECO:0000256" key="7">
    <source>
        <dbReference type="ARBA" id="ARBA00022840"/>
    </source>
</evidence>
<feature type="transmembrane region" description="Helical" evidence="13">
    <location>
        <begin position="238"/>
        <end position="260"/>
    </location>
</feature>
<feature type="domain" description="ABC transmembrane type-1" evidence="15">
    <location>
        <begin position="94"/>
        <end position="381"/>
    </location>
</feature>
<name>A0A1X2H3P5_SYNRA</name>
<evidence type="ECO:0000256" key="4">
    <source>
        <dbReference type="ARBA" id="ARBA00022692"/>
    </source>
</evidence>
<feature type="domain" description="ABC transporter" evidence="14">
    <location>
        <begin position="1079"/>
        <end position="1320"/>
    </location>
</feature>
<gene>
    <name evidence="16" type="ORF">BCR43DRAFT_496210</name>
</gene>
<feature type="transmembrane region" description="Helical" evidence="13">
    <location>
        <begin position="751"/>
        <end position="779"/>
    </location>
</feature>
<evidence type="ECO:0000256" key="12">
    <source>
        <dbReference type="SAM" id="MobiDB-lite"/>
    </source>
</evidence>
<dbReference type="InterPro" id="IPR017871">
    <property type="entry name" value="ABC_transporter-like_CS"/>
</dbReference>
<dbReference type="InterPro" id="IPR003439">
    <property type="entry name" value="ABC_transporter-like_ATP-bd"/>
</dbReference>
<dbReference type="GO" id="GO:0005524">
    <property type="term" value="F:ATP binding"/>
    <property type="evidence" value="ECO:0007669"/>
    <property type="project" value="UniProtKB-KW"/>
</dbReference>
<evidence type="ECO:0000259" key="14">
    <source>
        <dbReference type="PROSITE" id="PS50893"/>
    </source>
</evidence>
<dbReference type="CDD" id="cd18578">
    <property type="entry name" value="ABC_6TM_Pgp_ABCB1_D2_like"/>
    <property type="match status" value="1"/>
</dbReference>
<reference evidence="16 17" key="1">
    <citation type="submission" date="2016-07" db="EMBL/GenBank/DDBJ databases">
        <title>Pervasive Adenine N6-methylation of Active Genes in Fungi.</title>
        <authorList>
            <consortium name="DOE Joint Genome Institute"/>
            <person name="Mondo S.J."/>
            <person name="Dannebaum R.O."/>
            <person name="Kuo R.C."/>
            <person name="Labutti K."/>
            <person name="Haridas S."/>
            <person name="Kuo A."/>
            <person name="Salamov A."/>
            <person name="Ahrendt S.R."/>
            <person name="Lipzen A."/>
            <person name="Sullivan W."/>
            <person name="Andreopoulos W.B."/>
            <person name="Clum A."/>
            <person name="Lindquist E."/>
            <person name="Daum C."/>
            <person name="Ramamoorthy G.K."/>
            <person name="Gryganskyi A."/>
            <person name="Culley D."/>
            <person name="Magnuson J.K."/>
            <person name="James T.Y."/>
            <person name="O'Malley M.A."/>
            <person name="Stajich J.E."/>
            <person name="Spatafora J.W."/>
            <person name="Visel A."/>
            <person name="Grigoriev I.V."/>
        </authorList>
    </citation>
    <scope>NUCLEOTIDE SEQUENCE [LARGE SCALE GENOMIC DNA]</scope>
    <source>
        <strain evidence="16 17">NRRL 2496</strain>
    </source>
</reference>
<dbReference type="InParanoid" id="A0A1X2H3P5"/>
<dbReference type="SMART" id="SM00382">
    <property type="entry name" value="AAA"/>
    <property type="match status" value="2"/>
</dbReference>
<dbReference type="Gene3D" id="3.40.50.300">
    <property type="entry name" value="P-loop containing nucleotide triphosphate hydrolases"/>
    <property type="match status" value="2"/>
</dbReference>
<evidence type="ECO:0000313" key="16">
    <source>
        <dbReference type="EMBL" id="ORY93025.1"/>
    </source>
</evidence>
<dbReference type="SUPFAM" id="SSF90123">
    <property type="entry name" value="ABC transporter transmembrane region"/>
    <property type="match status" value="2"/>
</dbReference>
<evidence type="ECO:0000256" key="2">
    <source>
        <dbReference type="ARBA" id="ARBA00007577"/>
    </source>
</evidence>
<evidence type="ECO:0000256" key="1">
    <source>
        <dbReference type="ARBA" id="ARBA00004651"/>
    </source>
</evidence>
<dbReference type="PROSITE" id="PS50929">
    <property type="entry name" value="ABC_TM1F"/>
    <property type="match status" value="2"/>
</dbReference>
<keyword evidence="5" id="KW-0677">Repeat</keyword>
<evidence type="ECO:0000256" key="9">
    <source>
        <dbReference type="ARBA" id="ARBA00023136"/>
    </source>
</evidence>
<protein>
    <submittedName>
        <fullName evidence="16">P-loop containing nucleoside triphosphate hydrolase protein</fullName>
    </submittedName>
</protein>
<dbReference type="Pfam" id="PF00005">
    <property type="entry name" value="ABC_tran"/>
    <property type="match status" value="2"/>
</dbReference>
<dbReference type="Pfam" id="PF00664">
    <property type="entry name" value="ABC_membrane"/>
    <property type="match status" value="2"/>
</dbReference>